<dbReference type="PANTHER" id="PTHR22916">
    <property type="entry name" value="GLYCOSYLTRANSFERASE"/>
    <property type="match status" value="1"/>
</dbReference>
<evidence type="ECO:0000259" key="1">
    <source>
        <dbReference type="Pfam" id="PF00535"/>
    </source>
</evidence>
<dbReference type="PANTHER" id="PTHR22916:SF3">
    <property type="entry name" value="UDP-GLCNAC:BETAGAL BETA-1,3-N-ACETYLGLUCOSAMINYLTRANSFERASE-LIKE PROTEIN 1"/>
    <property type="match status" value="1"/>
</dbReference>
<reference evidence="2" key="1">
    <citation type="journal article" date="2020" name="Nature">
        <title>Giant virus diversity and host interactions through global metagenomics.</title>
        <authorList>
            <person name="Schulz F."/>
            <person name="Roux S."/>
            <person name="Paez-Espino D."/>
            <person name="Jungbluth S."/>
            <person name="Walsh D.A."/>
            <person name="Denef V.J."/>
            <person name="McMahon K.D."/>
            <person name="Konstantinidis K.T."/>
            <person name="Eloe-Fadrosh E.A."/>
            <person name="Kyrpides N.C."/>
            <person name="Woyke T."/>
        </authorList>
    </citation>
    <scope>NUCLEOTIDE SEQUENCE</scope>
    <source>
        <strain evidence="2">GVMAG-S-1101172-89</strain>
    </source>
</reference>
<dbReference type="Gene3D" id="3.90.550.10">
    <property type="entry name" value="Spore Coat Polysaccharide Biosynthesis Protein SpsA, Chain A"/>
    <property type="match status" value="1"/>
</dbReference>
<dbReference type="InterPro" id="IPR029044">
    <property type="entry name" value="Nucleotide-diphossugar_trans"/>
</dbReference>
<dbReference type="CDD" id="cd00761">
    <property type="entry name" value="Glyco_tranf_GTA_type"/>
    <property type="match status" value="1"/>
</dbReference>
<protein>
    <recommendedName>
        <fullName evidence="1">Glycosyltransferase 2-like domain-containing protein</fullName>
    </recommendedName>
</protein>
<dbReference type="EMBL" id="MN740811">
    <property type="protein sequence ID" value="QHU12977.1"/>
    <property type="molecule type" value="Genomic_DNA"/>
</dbReference>
<organism evidence="2">
    <name type="scientific">viral metagenome</name>
    <dbReference type="NCBI Taxonomy" id="1070528"/>
    <lineage>
        <taxon>unclassified sequences</taxon>
        <taxon>metagenomes</taxon>
        <taxon>organismal metagenomes</taxon>
    </lineage>
</organism>
<evidence type="ECO:0000313" key="2">
    <source>
        <dbReference type="EMBL" id="QHU12977.1"/>
    </source>
</evidence>
<accession>A0A6C0K8H4</accession>
<name>A0A6C0K8H4_9ZZZZ</name>
<dbReference type="GO" id="GO:0016758">
    <property type="term" value="F:hexosyltransferase activity"/>
    <property type="evidence" value="ECO:0007669"/>
    <property type="project" value="UniProtKB-ARBA"/>
</dbReference>
<dbReference type="InterPro" id="IPR001173">
    <property type="entry name" value="Glyco_trans_2-like"/>
</dbReference>
<sequence length="245" mass="28485">MDLVSVIIPTYNRFKYLLNAIRSIQTQTYTNIEIIAVNDCSTEREYYEYNWEENGVTMIHLDRNSKSIFGYACGGYVRNRGIENSSGNYIAFCDDDDIWFPSKIEKQLEAMNKTGCKMSSTEGLFGIGVYDSNNTYKKYITEHYLDCLKNEQGLLNYYKYKGYDLLEKGFPEVFNLEFMSDNNSMITSSVLIEKVVLDEISNMKHVRNGEEDYDCWLRALQHTDSVFVKEVSFYYDAGHGHGQDY</sequence>
<feature type="domain" description="Glycosyltransferase 2-like" evidence="1">
    <location>
        <begin position="5"/>
        <end position="119"/>
    </location>
</feature>
<dbReference type="SUPFAM" id="SSF53448">
    <property type="entry name" value="Nucleotide-diphospho-sugar transferases"/>
    <property type="match status" value="1"/>
</dbReference>
<dbReference type="Pfam" id="PF00535">
    <property type="entry name" value="Glycos_transf_2"/>
    <property type="match status" value="1"/>
</dbReference>
<dbReference type="AlphaFoldDB" id="A0A6C0K8H4"/>
<proteinExistence type="predicted"/>